<evidence type="ECO:0000313" key="2">
    <source>
        <dbReference type="Proteomes" id="UP000828390"/>
    </source>
</evidence>
<comment type="caution">
    <text evidence="1">The sequence shown here is derived from an EMBL/GenBank/DDBJ whole genome shotgun (WGS) entry which is preliminary data.</text>
</comment>
<proteinExistence type="predicted"/>
<accession>A0A9D4D2U2</accession>
<reference evidence="1" key="1">
    <citation type="journal article" date="2019" name="bioRxiv">
        <title>The Genome of the Zebra Mussel, Dreissena polymorpha: A Resource for Invasive Species Research.</title>
        <authorList>
            <person name="McCartney M.A."/>
            <person name="Auch B."/>
            <person name="Kono T."/>
            <person name="Mallez S."/>
            <person name="Zhang Y."/>
            <person name="Obille A."/>
            <person name="Becker A."/>
            <person name="Abrahante J.E."/>
            <person name="Garbe J."/>
            <person name="Badalamenti J.P."/>
            <person name="Herman A."/>
            <person name="Mangelson H."/>
            <person name="Liachko I."/>
            <person name="Sullivan S."/>
            <person name="Sone E.D."/>
            <person name="Koren S."/>
            <person name="Silverstein K.A.T."/>
            <person name="Beckman K.B."/>
            <person name="Gohl D.M."/>
        </authorList>
    </citation>
    <scope>NUCLEOTIDE SEQUENCE</scope>
    <source>
        <strain evidence="1">Duluth1</strain>
        <tissue evidence="1">Whole animal</tissue>
    </source>
</reference>
<reference evidence="1" key="2">
    <citation type="submission" date="2020-11" db="EMBL/GenBank/DDBJ databases">
        <authorList>
            <person name="McCartney M.A."/>
            <person name="Auch B."/>
            <person name="Kono T."/>
            <person name="Mallez S."/>
            <person name="Becker A."/>
            <person name="Gohl D.M."/>
            <person name="Silverstein K.A.T."/>
            <person name="Koren S."/>
            <person name="Bechman K.B."/>
            <person name="Herman A."/>
            <person name="Abrahante J.E."/>
            <person name="Garbe J."/>
        </authorList>
    </citation>
    <scope>NUCLEOTIDE SEQUENCE</scope>
    <source>
        <strain evidence="1">Duluth1</strain>
        <tissue evidence="1">Whole animal</tissue>
    </source>
</reference>
<gene>
    <name evidence="1" type="ORF">DPMN_043673</name>
</gene>
<organism evidence="1 2">
    <name type="scientific">Dreissena polymorpha</name>
    <name type="common">Zebra mussel</name>
    <name type="synonym">Mytilus polymorpha</name>
    <dbReference type="NCBI Taxonomy" id="45954"/>
    <lineage>
        <taxon>Eukaryota</taxon>
        <taxon>Metazoa</taxon>
        <taxon>Spiralia</taxon>
        <taxon>Lophotrochozoa</taxon>
        <taxon>Mollusca</taxon>
        <taxon>Bivalvia</taxon>
        <taxon>Autobranchia</taxon>
        <taxon>Heteroconchia</taxon>
        <taxon>Euheterodonta</taxon>
        <taxon>Imparidentia</taxon>
        <taxon>Neoheterodontei</taxon>
        <taxon>Myida</taxon>
        <taxon>Dreissenoidea</taxon>
        <taxon>Dreissenidae</taxon>
        <taxon>Dreissena</taxon>
    </lineage>
</organism>
<dbReference type="AlphaFoldDB" id="A0A9D4D2U2"/>
<name>A0A9D4D2U2_DREPO</name>
<evidence type="ECO:0000313" key="1">
    <source>
        <dbReference type="EMBL" id="KAH3737097.1"/>
    </source>
</evidence>
<protein>
    <submittedName>
        <fullName evidence="1">Uncharacterized protein</fullName>
    </submittedName>
</protein>
<dbReference type="Proteomes" id="UP000828390">
    <property type="component" value="Unassembled WGS sequence"/>
</dbReference>
<sequence length="65" mass="7560">MIDDSHLGHTTRVRLDHYRQMSGFIERVKISKVLLMQDMDLTEKFVGKSLDEIGSIPFEGIFDDF</sequence>
<keyword evidence="2" id="KW-1185">Reference proteome</keyword>
<dbReference type="EMBL" id="JAIWYP010000011">
    <property type="protein sequence ID" value="KAH3737097.1"/>
    <property type="molecule type" value="Genomic_DNA"/>
</dbReference>